<sequence length="136" mass="15165">MNVYAEKLQPSVGFRKQAIKVISTIVLFLITYLILLAASVAFAVLCCYIGCWLATKVPGVMTIIAGLGLLVLGGAVVFFMVKFVFTVSKDEKEARVETNETNTRFPKKIYLSQDVNACVFYHSSFWSMFPAYSEEP</sequence>
<proteinExistence type="predicted"/>
<evidence type="ECO:0000313" key="3">
    <source>
        <dbReference type="Proteomes" id="UP000002215"/>
    </source>
</evidence>
<feature type="transmembrane region" description="Helical" evidence="1">
    <location>
        <begin position="60"/>
        <end position="85"/>
    </location>
</feature>
<keyword evidence="1" id="KW-1133">Transmembrane helix</keyword>
<evidence type="ECO:0000256" key="1">
    <source>
        <dbReference type="SAM" id="Phobius"/>
    </source>
</evidence>
<keyword evidence="1" id="KW-0472">Membrane</keyword>
<organism evidence="2 3">
    <name type="scientific">Chitinophaga pinensis (strain ATCC 43595 / DSM 2588 / LMG 13176 / NBRC 15968 / NCIMB 11800 / UQM 2034)</name>
    <dbReference type="NCBI Taxonomy" id="485918"/>
    <lineage>
        <taxon>Bacteria</taxon>
        <taxon>Pseudomonadati</taxon>
        <taxon>Bacteroidota</taxon>
        <taxon>Chitinophagia</taxon>
        <taxon>Chitinophagales</taxon>
        <taxon>Chitinophagaceae</taxon>
        <taxon>Chitinophaga</taxon>
    </lineage>
</organism>
<accession>A0A979GA63</accession>
<feature type="transmembrane region" description="Helical" evidence="1">
    <location>
        <begin position="21"/>
        <end position="54"/>
    </location>
</feature>
<name>A0A979GA63_CHIPD</name>
<protein>
    <submittedName>
        <fullName evidence="2">Uncharacterized protein</fullName>
    </submittedName>
</protein>
<gene>
    <name evidence="2" type="ordered locus">Cpin_6048</name>
</gene>
<reference evidence="2 3" key="2">
    <citation type="journal article" date="2010" name="Stand. Genomic Sci.">
        <title>Complete genome sequence of Chitinophaga pinensis type strain (UQM 2034).</title>
        <authorList>
            <person name="Glavina Del Rio T."/>
            <person name="Abt B."/>
            <person name="Spring S."/>
            <person name="Lapidus A."/>
            <person name="Nolan M."/>
            <person name="Tice H."/>
            <person name="Copeland A."/>
            <person name="Cheng J.F."/>
            <person name="Chen F."/>
            <person name="Bruce D."/>
            <person name="Goodwin L."/>
            <person name="Pitluck S."/>
            <person name="Ivanova N."/>
            <person name="Mavromatis K."/>
            <person name="Mikhailova N."/>
            <person name="Pati A."/>
            <person name="Chen A."/>
            <person name="Palaniappan K."/>
            <person name="Land M."/>
            <person name="Hauser L."/>
            <person name="Chang Y.J."/>
            <person name="Jeffries C.D."/>
            <person name="Chain P."/>
            <person name="Saunders E."/>
            <person name="Detter J.C."/>
            <person name="Brettin T."/>
            <person name="Rohde M."/>
            <person name="Goker M."/>
            <person name="Bristow J."/>
            <person name="Eisen J.A."/>
            <person name="Markowitz V."/>
            <person name="Hugenholtz P."/>
            <person name="Kyrpides N.C."/>
            <person name="Klenk H.P."/>
            <person name="Lucas S."/>
        </authorList>
    </citation>
    <scope>NUCLEOTIDE SEQUENCE [LARGE SCALE GENOMIC DNA]</scope>
    <source>
        <strain evidence="3">ATCC 43595 / DSM 2588 / LMG 13176 / NBRC 15968 / NCIMB 11800 / UQM 2034</strain>
    </source>
</reference>
<dbReference type="EMBL" id="CP001699">
    <property type="protein sequence ID" value="ACU63460.1"/>
    <property type="molecule type" value="Genomic_DNA"/>
</dbReference>
<dbReference type="Proteomes" id="UP000002215">
    <property type="component" value="Chromosome"/>
</dbReference>
<dbReference type="AlphaFoldDB" id="A0A979GA63"/>
<reference evidence="3" key="1">
    <citation type="submission" date="2009-08" db="EMBL/GenBank/DDBJ databases">
        <title>The complete genome of Chitinophaga pinensis DSM 2588.</title>
        <authorList>
            <consortium name="US DOE Joint Genome Institute (JGI-PGF)"/>
            <person name="Lucas S."/>
            <person name="Copeland A."/>
            <person name="Lapidus A."/>
            <person name="Glavina del Rio T."/>
            <person name="Dalin E."/>
            <person name="Tice H."/>
            <person name="Bruce D."/>
            <person name="Goodwin L."/>
            <person name="Pitluck S."/>
            <person name="Kyrpides N."/>
            <person name="Mavromatis K."/>
            <person name="Ivanova N."/>
            <person name="Mikhailova N."/>
            <person name="Sims D."/>
            <person name="Meinche L."/>
            <person name="Brettin T."/>
            <person name="Detter J.C."/>
            <person name="Han C."/>
            <person name="Larimer F."/>
            <person name="Land M."/>
            <person name="Hauser L."/>
            <person name="Markowitz V."/>
            <person name="Cheng J.-F."/>
            <person name="Hugenholtz P."/>
            <person name="Woyke T."/>
            <person name="Wu D."/>
            <person name="Spring S."/>
            <person name="Klenk H.-P."/>
            <person name="Eisen J.A."/>
        </authorList>
    </citation>
    <scope>NUCLEOTIDE SEQUENCE [LARGE SCALE GENOMIC DNA]</scope>
    <source>
        <strain evidence="3">ATCC 43595 / DSM 2588 / LMG 13176 / NBRC 15968 / NCIMB 11800 / UQM 2034</strain>
    </source>
</reference>
<keyword evidence="1" id="KW-0812">Transmembrane</keyword>
<dbReference type="KEGG" id="cpi:Cpin_6048"/>
<evidence type="ECO:0000313" key="2">
    <source>
        <dbReference type="EMBL" id="ACU63460.1"/>
    </source>
</evidence>